<dbReference type="Pfam" id="PF13480">
    <property type="entry name" value="Acetyltransf_6"/>
    <property type="match status" value="1"/>
</dbReference>
<dbReference type="Gene3D" id="3.40.630.30">
    <property type="match status" value="1"/>
</dbReference>
<feature type="domain" description="BioF2-like acetyltransferase" evidence="1">
    <location>
        <begin position="144"/>
        <end position="275"/>
    </location>
</feature>
<keyword evidence="2" id="KW-0808">Transferase</keyword>
<keyword evidence="3" id="KW-1185">Reference proteome</keyword>
<dbReference type="AlphaFoldDB" id="A0A3A8QPW0"/>
<dbReference type="SUPFAM" id="SSF55729">
    <property type="entry name" value="Acyl-CoA N-acyltransferases (Nat)"/>
    <property type="match status" value="1"/>
</dbReference>
<dbReference type="EMBL" id="RAWB01000007">
    <property type="protein sequence ID" value="RKH68405.1"/>
    <property type="molecule type" value="Genomic_DNA"/>
</dbReference>
<evidence type="ECO:0000259" key="1">
    <source>
        <dbReference type="Pfam" id="PF13480"/>
    </source>
</evidence>
<evidence type="ECO:0000313" key="3">
    <source>
        <dbReference type="Proteomes" id="UP000272888"/>
    </source>
</evidence>
<accession>A0A3A8QPW0</accession>
<proteinExistence type="predicted"/>
<dbReference type="Proteomes" id="UP000272888">
    <property type="component" value="Unassembled WGS sequence"/>
</dbReference>
<comment type="caution">
    <text evidence="2">The sequence shown here is derived from an EMBL/GenBank/DDBJ whole genome shotgun (WGS) entry which is preliminary data.</text>
</comment>
<dbReference type="InterPro" id="IPR038740">
    <property type="entry name" value="BioF2-like_GNAT_dom"/>
</dbReference>
<sequence>MINQSEVSRGSPSRLKQCHAVLVSDEGMSALSEDYFRSAHHLRAEGVTHTLVIEDGEGGALRLPLIVRPIEGTPYRDAVSPYGFPGGLLEGLSEVPKGGVDWAGTGLVSLFVRDRVAGPRCFAGGTERNEVFFIDPRRPLQFQAEARRQMRRNTRLGFVSTCCPVREASHEEREGFKDVYRQTMVRDGALSRYFFSDTYFEELFSSPAAWLATTRAADGHIASAGVGVSSDGLLHHYLGGTADADLARSPAKNTVFGALVELSTRLGLPLHLGGGVRPGDGLEQFKRSFANASSHFYTHELICDPLVYDRLSASSSDTGYFPAYRAPGS</sequence>
<dbReference type="InterPro" id="IPR016181">
    <property type="entry name" value="Acyl_CoA_acyltransferase"/>
</dbReference>
<organism evidence="2 3">
    <name type="scientific">Corallococcus llansteffanensis</name>
    <dbReference type="NCBI Taxonomy" id="2316731"/>
    <lineage>
        <taxon>Bacteria</taxon>
        <taxon>Pseudomonadati</taxon>
        <taxon>Myxococcota</taxon>
        <taxon>Myxococcia</taxon>
        <taxon>Myxococcales</taxon>
        <taxon>Cystobacterineae</taxon>
        <taxon>Myxococcaceae</taxon>
        <taxon>Corallococcus</taxon>
    </lineage>
</organism>
<evidence type="ECO:0000313" key="2">
    <source>
        <dbReference type="EMBL" id="RKH68405.1"/>
    </source>
</evidence>
<name>A0A3A8QPW0_9BACT</name>
<dbReference type="GO" id="GO:0016740">
    <property type="term" value="F:transferase activity"/>
    <property type="evidence" value="ECO:0007669"/>
    <property type="project" value="UniProtKB-KW"/>
</dbReference>
<reference evidence="3" key="1">
    <citation type="submission" date="2018-09" db="EMBL/GenBank/DDBJ databases">
        <authorList>
            <person name="Livingstone P.G."/>
            <person name="Whitworth D.E."/>
        </authorList>
    </citation>
    <scope>NUCLEOTIDE SEQUENCE [LARGE SCALE GENOMIC DNA]</scope>
    <source>
        <strain evidence="3">CA051B</strain>
    </source>
</reference>
<gene>
    <name evidence="2" type="ORF">D7V93_01330</name>
</gene>
<protein>
    <submittedName>
        <fullName evidence="2">GNAT family N-acetyltransferase</fullName>
    </submittedName>
</protein>